<organism evidence="1 2">
    <name type="scientific">Prorocentrum cordatum</name>
    <dbReference type="NCBI Taxonomy" id="2364126"/>
    <lineage>
        <taxon>Eukaryota</taxon>
        <taxon>Sar</taxon>
        <taxon>Alveolata</taxon>
        <taxon>Dinophyceae</taxon>
        <taxon>Prorocentrales</taxon>
        <taxon>Prorocentraceae</taxon>
        <taxon>Prorocentrum</taxon>
    </lineage>
</organism>
<protein>
    <submittedName>
        <fullName evidence="1">Uncharacterized protein</fullName>
    </submittedName>
</protein>
<reference evidence="1" key="1">
    <citation type="submission" date="2023-10" db="EMBL/GenBank/DDBJ databases">
        <authorList>
            <person name="Chen Y."/>
            <person name="Shah S."/>
            <person name="Dougan E. K."/>
            <person name="Thang M."/>
            <person name="Chan C."/>
        </authorList>
    </citation>
    <scope>NUCLEOTIDE SEQUENCE [LARGE SCALE GENOMIC DNA]</scope>
</reference>
<evidence type="ECO:0000313" key="1">
    <source>
        <dbReference type="EMBL" id="CAK0852956.1"/>
    </source>
</evidence>
<proteinExistence type="predicted"/>
<keyword evidence="2" id="KW-1185">Reference proteome</keyword>
<feature type="non-terminal residue" evidence="1">
    <location>
        <position position="1"/>
    </location>
</feature>
<sequence length="671" mass="74439">VDWTAPDAVMNFYLSIPDHRLCHSKFEKVNLGKFQHPVSCGNKSVSSFSLRGYLFNVAALSLGFHGVDRRKAQSAMQDGIKEVSSSGGLPSKPSLKQHAHESITASCANQLDKAAYIYGDYTNLEKQRLILAVLTPTQTYHGRQNQTLRDAKSTVPWEIDMCSGGFAKCEQLSMTTIRYRRIYRKMGIESSWGPMRLCLADPRLQKSEEHVQLLVDLVFQIVLEHTKRNLVFSHGLPRRQCLWLSGDGRAAEFLKRLEADKEIYMVLKTCTFEGSELMVKRSLFAKPSVKHLLACVEAENWLPSERLRSHIAEKCQRIIGSQIVEDTFNKCKKKIDCQTNTLTGPISMMATALDSKVISKTHRYEELVPNSVVVPRDCVLANSVCHAPLLRKNLEPSTASLELWKIAGFGDAGWHSPGAAGYTVPCADIEVCRQASSAGKMSLINQAIFSQLVHQGLVVRKKGAGSPWKCAVGCVDGRLAVLWPMKEVGPMKWSFDCTGTRELVAVFDDEEWEATPVVFTSPMRQAIESELVAEGRSLTALDAEASDTHGDLVVLVQAEGDGKVMSLMHAALMSGFWALPVSYMMAVCALKRWDVTTMSLAGLLTTIAKKALPIYSDAILAQILARRIGTMDSQQHMEDIMELEWVADIFDKTVAEEIQQQANTAKAHKSL</sequence>
<comment type="caution">
    <text evidence="1">The sequence shown here is derived from an EMBL/GenBank/DDBJ whole genome shotgun (WGS) entry which is preliminary data.</text>
</comment>
<feature type="non-terminal residue" evidence="1">
    <location>
        <position position="671"/>
    </location>
</feature>
<dbReference type="Proteomes" id="UP001189429">
    <property type="component" value="Unassembled WGS sequence"/>
</dbReference>
<name>A0ABN9U2E1_9DINO</name>
<accession>A0ABN9U2E1</accession>
<evidence type="ECO:0000313" key="2">
    <source>
        <dbReference type="Proteomes" id="UP001189429"/>
    </source>
</evidence>
<gene>
    <name evidence="1" type="ORF">PCOR1329_LOCUS44594</name>
</gene>
<dbReference type="EMBL" id="CAUYUJ010015360">
    <property type="protein sequence ID" value="CAK0852956.1"/>
    <property type="molecule type" value="Genomic_DNA"/>
</dbReference>